<keyword evidence="6 9" id="KW-0521">NADP</keyword>
<name>A0A1C3KZK1_PLAMA</name>
<evidence type="ECO:0000256" key="2">
    <source>
        <dbReference type="ARBA" id="ARBA00008312"/>
    </source>
</evidence>
<keyword evidence="4 9" id="KW-0285">Flavoprotein</keyword>
<dbReference type="SUPFAM" id="SSF52343">
    <property type="entry name" value="Ferredoxin reductase-like, C-terminal NADP-linked domain"/>
    <property type="match status" value="1"/>
</dbReference>
<dbReference type="InterPro" id="IPR015701">
    <property type="entry name" value="FNR"/>
</dbReference>
<dbReference type="SUPFAM" id="SSF63380">
    <property type="entry name" value="Riboflavin synthase domain-like"/>
    <property type="match status" value="1"/>
</dbReference>
<dbReference type="InterPro" id="IPR008333">
    <property type="entry name" value="Cbr1-like_FAD-bd_dom"/>
</dbReference>
<comment type="similarity">
    <text evidence="2">Belongs to the ferredoxin--NADP reductase type 1 family.</text>
</comment>
<feature type="binding site" evidence="10">
    <location>
        <position position="250"/>
    </location>
    <ligand>
        <name>NADP(+)</name>
        <dbReference type="ChEBI" id="CHEBI:58349"/>
    </ligand>
</feature>
<feature type="signal peptide" evidence="11">
    <location>
        <begin position="1"/>
        <end position="18"/>
    </location>
</feature>
<dbReference type="EC" id="1.18.1.2" evidence="3"/>
<dbReference type="PROSITE" id="PS51384">
    <property type="entry name" value="FAD_FR"/>
    <property type="match status" value="1"/>
</dbReference>
<feature type="domain" description="FAD-binding FR-type" evidence="12">
    <location>
        <begin position="77"/>
        <end position="233"/>
    </location>
</feature>
<dbReference type="InterPro" id="IPR001433">
    <property type="entry name" value="OxRdtase_FAD/NAD-bd"/>
</dbReference>
<comment type="cofactor">
    <cofactor evidence="1">
        <name>FAD</name>
        <dbReference type="ChEBI" id="CHEBI:57692"/>
    </cofactor>
</comment>
<evidence type="ECO:0000256" key="1">
    <source>
        <dbReference type="ARBA" id="ARBA00001974"/>
    </source>
</evidence>
<organism evidence="13 14">
    <name type="scientific">Plasmodium malariae</name>
    <dbReference type="NCBI Taxonomy" id="5858"/>
    <lineage>
        <taxon>Eukaryota</taxon>
        <taxon>Sar</taxon>
        <taxon>Alveolata</taxon>
        <taxon>Apicomplexa</taxon>
        <taxon>Aconoidasida</taxon>
        <taxon>Haemosporida</taxon>
        <taxon>Plasmodiidae</taxon>
        <taxon>Plasmodium</taxon>
        <taxon>Plasmodium (Plasmodium)</taxon>
    </lineage>
</organism>
<evidence type="ECO:0000256" key="10">
    <source>
        <dbReference type="PIRSR" id="PIRSR000361-1"/>
    </source>
</evidence>
<dbReference type="InterPro" id="IPR039261">
    <property type="entry name" value="FNR_nucleotide-bd"/>
</dbReference>
<dbReference type="Proteomes" id="UP000219799">
    <property type="component" value="Chromosome 11"/>
</dbReference>
<accession>A0A1C3KZK1</accession>
<evidence type="ECO:0000313" key="13">
    <source>
        <dbReference type="EMBL" id="SBT79693.1"/>
    </source>
</evidence>
<evidence type="ECO:0000256" key="8">
    <source>
        <dbReference type="ARBA" id="ARBA00047776"/>
    </source>
</evidence>
<feature type="binding site" evidence="10">
    <location>
        <position position="175"/>
    </location>
    <ligand>
        <name>NADP(+)</name>
        <dbReference type="ChEBI" id="CHEBI:58349"/>
    </ligand>
</feature>
<gene>
    <name evidence="13" type="primary">PmlGA01_110028800</name>
    <name evidence="13" type="ORF">PMLGA01_110028800</name>
</gene>
<feature type="binding site" evidence="10">
    <location>
        <position position="189"/>
    </location>
    <ligand>
        <name>NADP(+)</name>
        <dbReference type="ChEBI" id="CHEBI:58349"/>
    </ligand>
</feature>
<keyword evidence="7 9" id="KW-0560">Oxidoreductase</keyword>
<dbReference type="PIRSF" id="PIRSF000361">
    <property type="entry name" value="Frd-NADP+_RD"/>
    <property type="match status" value="1"/>
</dbReference>
<dbReference type="PANTHER" id="PTHR43314">
    <property type="match status" value="1"/>
</dbReference>
<dbReference type="Gene3D" id="3.40.50.80">
    <property type="entry name" value="Nucleotide-binding domain of ferredoxin-NADP reductase (FNR) module"/>
    <property type="match status" value="1"/>
</dbReference>
<feature type="chain" id="PRO_5008678231" description="ferredoxin--NADP(+) reductase" evidence="11">
    <location>
        <begin position="19"/>
        <end position="385"/>
    </location>
</feature>
<evidence type="ECO:0000256" key="9">
    <source>
        <dbReference type="PIRNR" id="PIRNR000361"/>
    </source>
</evidence>
<sequence>MNFYLVLILAAIIAGAFSNEKNRQNYSRIIKKRNSENRMIKLVLFLYRNTVHKKKKKKFKNWNSKENNICSYIYTVKNPLRCKVVDKVKLVRKNALHDVYNLEINHNGMLQYIEGQSCGIIPYYNQLDELKHKILNEQNCNDSSVNEQNCSDNNVHANIKEGGNIKRKNCARLYSISSSNSQNLSVAIRIHKYVDETDGIKQLKYGYCSEFIENIKKNDDIYLTGPHGNFNLPNDVVEKNVNLILVATGTGISPYISFLKKILGCENTNMNKSSNYNGLIYLFYGVYNEDSILYISELEHFKKVYPHNLHITYIFSVNKNKDGCSFHVQDEIFKRKEEFLHLFDYYKCELYICGHKSIKNKILDILKNDQELDREKRKRVHVEVY</sequence>
<evidence type="ECO:0000256" key="11">
    <source>
        <dbReference type="SAM" id="SignalP"/>
    </source>
</evidence>
<evidence type="ECO:0000256" key="3">
    <source>
        <dbReference type="ARBA" id="ARBA00013223"/>
    </source>
</evidence>
<dbReference type="GO" id="GO:0004324">
    <property type="term" value="F:ferredoxin-NADP+ reductase activity"/>
    <property type="evidence" value="ECO:0007669"/>
    <property type="project" value="UniProtKB-EC"/>
</dbReference>
<comment type="catalytic activity">
    <reaction evidence="8">
        <text>2 reduced [2Fe-2S]-[ferredoxin] + NADP(+) + H(+) = 2 oxidized [2Fe-2S]-[ferredoxin] + NADPH</text>
        <dbReference type="Rhea" id="RHEA:20125"/>
        <dbReference type="Rhea" id="RHEA-COMP:10000"/>
        <dbReference type="Rhea" id="RHEA-COMP:10001"/>
        <dbReference type="ChEBI" id="CHEBI:15378"/>
        <dbReference type="ChEBI" id="CHEBI:33737"/>
        <dbReference type="ChEBI" id="CHEBI:33738"/>
        <dbReference type="ChEBI" id="CHEBI:57783"/>
        <dbReference type="ChEBI" id="CHEBI:58349"/>
        <dbReference type="EC" id="1.18.1.2"/>
    </reaction>
</comment>
<dbReference type="VEuPathDB" id="PlasmoDB:PmUG01_11040400"/>
<dbReference type="PRINTS" id="PR00371">
    <property type="entry name" value="FPNCR"/>
</dbReference>
<keyword evidence="5 9" id="KW-0274">FAD</keyword>
<dbReference type="InterPro" id="IPR001709">
    <property type="entry name" value="Flavoprot_Pyr_Nucl_cyt_Rdtase"/>
</dbReference>
<dbReference type="Pfam" id="PF00175">
    <property type="entry name" value="NAD_binding_1"/>
    <property type="match status" value="1"/>
</dbReference>
<dbReference type="AlphaFoldDB" id="A0A1C3KZK1"/>
<reference evidence="13 14" key="1">
    <citation type="submission" date="2016-06" db="EMBL/GenBank/DDBJ databases">
        <authorList>
            <consortium name="Pathogen Informatics"/>
        </authorList>
    </citation>
    <scope>NUCLEOTIDE SEQUENCE [LARGE SCALE GENOMIC DNA]</scope>
    <source>
        <strain evidence="13">PmlGA01</strain>
    </source>
</reference>
<dbReference type="InterPro" id="IPR017938">
    <property type="entry name" value="Riboflavin_synthase-like_b-brl"/>
</dbReference>
<evidence type="ECO:0000256" key="6">
    <source>
        <dbReference type="ARBA" id="ARBA00022857"/>
    </source>
</evidence>
<evidence type="ECO:0000256" key="4">
    <source>
        <dbReference type="ARBA" id="ARBA00022630"/>
    </source>
</evidence>
<evidence type="ECO:0000256" key="5">
    <source>
        <dbReference type="ARBA" id="ARBA00022827"/>
    </source>
</evidence>
<evidence type="ECO:0000259" key="12">
    <source>
        <dbReference type="PROSITE" id="PS51384"/>
    </source>
</evidence>
<proteinExistence type="inferred from homology"/>
<evidence type="ECO:0000313" key="14">
    <source>
        <dbReference type="Proteomes" id="UP000219799"/>
    </source>
</evidence>
<keyword evidence="11" id="KW-0732">Signal</keyword>
<dbReference type="Pfam" id="PF00970">
    <property type="entry name" value="FAD_binding_6"/>
    <property type="match status" value="1"/>
</dbReference>
<dbReference type="EMBL" id="LT594499">
    <property type="protein sequence ID" value="SBT79693.1"/>
    <property type="molecule type" value="Genomic_DNA"/>
</dbReference>
<protein>
    <recommendedName>
        <fullName evidence="3">ferredoxin--NADP(+) reductase</fullName>
        <ecNumber evidence="3">1.18.1.2</ecNumber>
    </recommendedName>
</protein>
<dbReference type="Gene3D" id="2.40.30.10">
    <property type="entry name" value="Translation factors"/>
    <property type="match status" value="1"/>
</dbReference>
<dbReference type="InterPro" id="IPR017927">
    <property type="entry name" value="FAD-bd_FR_type"/>
</dbReference>
<evidence type="ECO:0000256" key="7">
    <source>
        <dbReference type="ARBA" id="ARBA00023002"/>
    </source>
</evidence>